<dbReference type="Proteomes" id="UP000436088">
    <property type="component" value="Unassembled WGS sequence"/>
</dbReference>
<keyword evidence="3" id="KW-0489">Methyltransferase</keyword>
<protein>
    <submittedName>
        <fullName evidence="7">Cytokinin oxidase 5</fullName>
    </submittedName>
</protein>
<evidence type="ECO:0000259" key="6">
    <source>
        <dbReference type="Pfam" id="PF00590"/>
    </source>
</evidence>
<organism evidence="7 8">
    <name type="scientific">Hibiscus syriacus</name>
    <name type="common">Rose of Sharon</name>
    <dbReference type="NCBI Taxonomy" id="106335"/>
    <lineage>
        <taxon>Eukaryota</taxon>
        <taxon>Viridiplantae</taxon>
        <taxon>Streptophyta</taxon>
        <taxon>Embryophyta</taxon>
        <taxon>Tracheophyta</taxon>
        <taxon>Spermatophyta</taxon>
        <taxon>Magnoliopsida</taxon>
        <taxon>eudicotyledons</taxon>
        <taxon>Gunneridae</taxon>
        <taxon>Pentapetalae</taxon>
        <taxon>rosids</taxon>
        <taxon>malvids</taxon>
        <taxon>Malvales</taxon>
        <taxon>Malvaceae</taxon>
        <taxon>Malvoideae</taxon>
        <taxon>Hibiscus</taxon>
    </lineage>
</organism>
<evidence type="ECO:0000313" key="8">
    <source>
        <dbReference type="Proteomes" id="UP000436088"/>
    </source>
</evidence>
<dbReference type="GO" id="GO:0008168">
    <property type="term" value="F:methyltransferase activity"/>
    <property type="evidence" value="ECO:0007669"/>
    <property type="project" value="UniProtKB-KW"/>
</dbReference>
<keyword evidence="8" id="KW-1185">Reference proteome</keyword>
<keyword evidence="4" id="KW-0808">Transferase</keyword>
<evidence type="ECO:0000256" key="1">
    <source>
        <dbReference type="ARBA" id="ARBA00022490"/>
    </source>
</evidence>
<evidence type="ECO:0000256" key="5">
    <source>
        <dbReference type="ARBA" id="ARBA00022691"/>
    </source>
</evidence>
<dbReference type="Gene3D" id="3.30.950.10">
    <property type="entry name" value="Methyltransferase, Cobalt-precorrin-4 Transmethylase, Domain 2"/>
    <property type="match status" value="1"/>
</dbReference>
<evidence type="ECO:0000256" key="4">
    <source>
        <dbReference type="ARBA" id="ARBA00022679"/>
    </source>
</evidence>
<dbReference type="PANTHER" id="PTHR46111:SF1">
    <property type="entry name" value="RIBOSOMAL RNA SMALL SUBUNIT METHYLTRANSFERASE I"/>
    <property type="match status" value="1"/>
</dbReference>
<keyword evidence="1" id="KW-0963">Cytoplasm</keyword>
<dbReference type="InterPro" id="IPR018063">
    <property type="entry name" value="SAM_MeTrfase_RsmI_CS"/>
</dbReference>
<name>A0A6A2XNB1_HIBSY</name>
<dbReference type="InterPro" id="IPR008189">
    <property type="entry name" value="rRNA_ssu_MeTfrase_I"/>
</dbReference>
<dbReference type="SUPFAM" id="SSF53790">
    <property type="entry name" value="Tetrapyrrole methylase"/>
    <property type="match status" value="1"/>
</dbReference>
<dbReference type="InterPro" id="IPR014777">
    <property type="entry name" value="4pyrrole_Mease_sub1"/>
</dbReference>
<feature type="domain" description="Tetrapyrrole methylase" evidence="6">
    <location>
        <begin position="74"/>
        <end position="214"/>
    </location>
</feature>
<dbReference type="AlphaFoldDB" id="A0A6A2XNB1"/>
<dbReference type="InterPro" id="IPR035996">
    <property type="entry name" value="4pyrrol_Methylase_sf"/>
</dbReference>
<keyword evidence="5" id="KW-0949">S-adenosyl-L-methionine</keyword>
<dbReference type="Pfam" id="PF00590">
    <property type="entry name" value="TP_methylase"/>
    <property type="match status" value="1"/>
</dbReference>
<dbReference type="EMBL" id="VEPZ02001365">
    <property type="protein sequence ID" value="KAE8677088.1"/>
    <property type="molecule type" value="Genomic_DNA"/>
</dbReference>
<dbReference type="InterPro" id="IPR014776">
    <property type="entry name" value="4pyrrole_Mease_sub2"/>
</dbReference>
<dbReference type="PROSITE" id="PS01296">
    <property type="entry name" value="RSMI"/>
    <property type="match status" value="1"/>
</dbReference>
<dbReference type="GO" id="GO:0032259">
    <property type="term" value="P:methylation"/>
    <property type="evidence" value="ECO:0007669"/>
    <property type="project" value="UniProtKB-KW"/>
</dbReference>
<gene>
    <name evidence="7" type="ORF">F3Y22_tig00111543pilonHSYRG00047</name>
</gene>
<comment type="caution">
    <text evidence="7">The sequence shown here is derived from an EMBL/GenBank/DDBJ whole genome shotgun (WGS) entry which is preliminary data.</text>
</comment>
<dbReference type="Gene3D" id="3.40.1010.10">
    <property type="entry name" value="Cobalt-precorrin-4 Transmethylase, Domain 1"/>
    <property type="match status" value="1"/>
</dbReference>
<evidence type="ECO:0000256" key="2">
    <source>
        <dbReference type="ARBA" id="ARBA00022552"/>
    </source>
</evidence>
<dbReference type="InterPro" id="IPR000878">
    <property type="entry name" value="4pyrrol_Mease"/>
</dbReference>
<evidence type="ECO:0000256" key="3">
    <source>
        <dbReference type="ARBA" id="ARBA00022603"/>
    </source>
</evidence>
<dbReference type="CDD" id="cd11648">
    <property type="entry name" value="RsmI"/>
    <property type="match status" value="1"/>
</dbReference>
<accession>A0A6A2XNB1</accession>
<evidence type="ECO:0000313" key="7">
    <source>
        <dbReference type="EMBL" id="KAE8677088.1"/>
    </source>
</evidence>
<dbReference type="PANTHER" id="PTHR46111">
    <property type="entry name" value="RIBOSOMAL RNA SMALL SUBUNIT METHYLTRANSFERASE I"/>
    <property type="match status" value="1"/>
</dbReference>
<proteinExistence type="predicted"/>
<dbReference type="GO" id="GO:0006364">
    <property type="term" value="P:rRNA processing"/>
    <property type="evidence" value="ECO:0007669"/>
    <property type="project" value="UniProtKB-KW"/>
</dbReference>
<sequence length="226" mass="24768">MIQSLFDGWLKRQLRKSSVAVHAARKLKGWARVSHASVMDDPTAGNVAAPRSKNETIIRSGLLGFGWASGQILADVILSEDTRHSGMLLHYYSIKTALLSYHKYNESQREETVLKRLKQGEIIALVSDAGMPGISDPGTELAKICVDENIPVIPIPGPSAFLTALSASGLSTDEFTFVGFLPKHASSRKERLMTSASEKPTQIFYVPPHKLSLFLEESSLNFGDSR</sequence>
<keyword evidence="2" id="KW-0698">rRNA processing</keyword>
<reference evidence="7" key="1">
    <citation type="submission" date="2019-09" db="EMBL/GenBank/DDBJ databases">
        <title>Draft genome information of white flower Hibiscus syriacus.</title>
        <authorList>
            <person name="Kim Y.-M."/>
        </authorList>
    </citation>
    <scope>NUCLEOTIDE SEQUENCE [LARGE SCALE GENOMIC DNA]</scope>
    <source>
        <strain evidence="7">YM2019G1</strain>
    </source>
</reference>